<comment type="catalytic activity">
    <reaction evidence="5 6">
        <text>holo-[ACP] + malonyl-CoA = malonyl-[ACP] + CoA</text>
        <dbReference type="Rhea" id="RHEA:41792"/>
        <dbReference type="Rhea" id="RHEA-COMP:9623"/>
        <dbReference type="Rhea" id="RHEA-COMP:9685"/>
        <dbReference type="ChEBI" id="CHEBI:57287"/>
        <dbReference type="ChEBI" id="CHEBI:57384"/>
        <dbReference type="ChEBI" id="CHEBI:64479"/>
        <dbReference type="ChEBI" id="CHEBI:78449"/>
        <dbReference type="EC" id="2.3.1.39"/>
    </reaction>
</comment>
<evidence type="ECO:0000256" key="3">
    <source>
        <dbReference type="ARBA" id="ARBA00022679"/>
    </source>
</evidence>
<dbReference type="EC" id="2.3.1.39" evidence="1 6"/>
<dbReference type="InterPro" id="IPR001227">
    <property type="entry name" value="Ac_transferase_dom_sf"/>
</dbReference>
<feature type="active site" evidence="7">
    <location>
        <position position="200"/>
    </location>
</feature>
<dbReference type="NCBIfam" id="TIGR00128">
    <property type="entry name" value="fabD"/>
    <property type="match status" value="1"/>
</dbReference>
<gene>
    <name evidence="9" type="primary">fabD</name>
    <name evidence="9" type="ORF">MNODULE_06285</name>
</gene>
<evidence type="ECO:0000313" key="9">
    <source>
        <dbReference type="EMBL" id="NKE70344.1"/>
    </source>
</evidence>
<feature type="active site" evidence="7">
    <location>
        <position position="90"/>
    </location>
</feature>
<keyword evidence="10" id="KW-1185">Reference proteome</keyword>
<organism evidence="9 10">
    <name type="scientific">Candidatus Manganitrophus noduliformans</name>
    <dbReference type="NCBI Taxonomy" id="2606439"/>
    <lineage>
        <taxon>Bacteria</taxon>
        <taxon>Pseudomonadati</taxon>
        <taxon>Nitrospirota</taxon>
        <taxon>Nitrospiria</taxon>
        <taxon>Candidatus Troglogloeales</taxon>
        <taxon>Candidatus Manganitrophaceae</taxon>
        <taxon>Candidatus Manganitrophus</taxon>
    </lineage>
</organism>
<reference evidence="9 10" key="1">
    <citation type="journal article" date="2020" name="Nature">
        <title>Bacterial chemolithoautotrophy via manganese oxidation.</title>
        <authorList>
            <person name="Yu H."/>
            <person name="Leadbetter J.R."/>
        </authorList>
    </citation>
    <scope>NUCLEOTIDE SEQUENCE [LARGE SCALE GENOMIC DNA]</scope>
    <source>
        <strain evidence="9 10">Mn-1</strain>
    </source>
</reference>
<comment type="caution">
    <text evidence="9">The sequence shown here is derived from an EMBL/GenBank/DDBJ whole genome shotgun (WGS) entry which is preliminary data.</text>
</comment>
<dbReference type="InterPro" id="IPR050858">
    <property type="entry name" value="Mal-CoA-ACP_Trans/PKS_FabD"/>
</dbReference>
<dbReference type="Gene3D" id="3.40.366.10">
    <property type="entry name" value="Malonyl-Coenzyme A Acyl Carrier Protein, domain 2"/>
    <property type="match status" value="1"/>
</dbReference>
<evidence type="ECO:0000256" key="6">
    <source>
        <dbReference type="PIRNR" id="PIRNR000446"/>
    </source>
</evidence>
<dbReference type="PANTHER" id="PTHR42681">
    <property type="entry name" value="MALONYL-COA-ACYL CARRIER PROTEIN TRANSACYLASE, MITOCHONDRIAL"/>
    <property type="match status" value="1"/>
</dbReference>
<dbReference type="InterPro" id="IPR004410">
    <property type="entry name" value="Malonyl_CoA-ACP_transAc_FabD"/>
</dbReference>
<dbReference type="FunFam" id="3.30.70.250:FF:000001">
    <property type="entry name" value="Malonyl CoA-acyl carrier protein transacylase"/>
    <property type="match status" value="1"/>
</dbReference>
<protein>
    <recommendedName>
        <fullName evidence="2 6">Malonyl CoA-acyl carrier protein transacylase</fullName>
        <ecNumber evidence="1 6">2.3.1.39</ecNumber>
    </recommendedName>
</protein>
<name>A0A7X6IAG0_9BACT</name>
<dbReference type="PANTHER" id="PTHR42681:SF1">
    <property type="entry name" value="MALONYL-COA-ACYL CARRIER PROTEIN TRANSACYLASE, MITOCHONDRIAL"/>
    <property type="match status" value="1"/>
</dbReference>
<evidence type="ECO:0000256" key="1">
    <source>
        <dbReference type="ARBA" id="ARBA00013258"/>
    </source>
</evidence>
<dbReference type="SMART" id="SM00827">
    <property type="entry name" value="PKS_AT"/>
    <property type="match status" value="1"/>
</dbReference>
<dbReference type="GO" id="GO:0005829">
    <property type="term" value="C:cytosol"/>
    <property type="evidence" value="ECO:0007669"/>
    <property type="project" value="TreeGrafter"/>
</dbReference>
<evidence type="ECO:0000256" key="5">
    <source>
        <dbReference type="ARBA" id="ARBA00048462"/>
    </source>
</evidence>
<dbReference type="SUPFAM" id="SSF52151">
    <property type="entry name" value="FabD/lysophospholipase-like"/>
    <property type="match status" value="1"/>
</dbReference>
<dbReference type="InterPro" id="IPR014043">
    <property type="entry name" value="Acyl_transferase_dom"/>
</dbReference>
<dbReference type="Pfam" id="PF00698">
    <property type="entry name" value="Acyl_transf_1"/>
    <property type="match status" value="1"/>
</dbReference>
<dbReference type="EMBL" id="VTOW01000001">
    <property type="protein sequence ID" value="NKE70344.1"/>
    <property type="molecule type" value="Genomic_DNA"/>
</dbReference>
<sequence>MAIAFLFPGQGSQYVGMGKDLCDRFETARETFAEADRALGWEISRLCFEGPEEKLNQTEYTQPALLVSSIAAWRCLGAPIQKAAVVAGHSLGEYTALVAAGALPFAAAVRLVQQRGRFMQEAVPKGEGGMAALLGLDRKSVEEVCEKASNETGRVTAANYNAPDQVVIAGESNAVQRGMALAQERGAKRAIALAVSVPSHSPMMKEACRRLAAELEKVQGRDLDIPLINNLQAKKITTWSEAKAGLIDQLSSPLLWEETIQRMREDGVDLFIEVGPGRVLSGLLKRIDRRLSTANAEDAAGVEKVKELLEK</sequence>
<evidence type="ECO:0000259" key="8">
    <source>
        <dbReference type="SMART" id="SM00827"/>
    </source>
</evidence>
<keyword evidence="3 6" id="KW-0808">Transferase</keyword>
<dbReference type="InterPro" id="IPR024925">
    <property type="entry name" value="Malonyl_CoA-ACP_transAc"/>
</dbReference>
<dbReference type="SUPFAM" id="SSF55048">
    <property type="entry name" value="Probable ACP-binding domain of malonyl-CoA ACP transacylase"/>
    <property type="match status" value="1"/>
</dbReference>
<dbReference type="Proteomes" id="UP000534783">
    <property type="component" value="Unassembled WGS sequence"/>
</dbReference>
<evidence type="ECO:0000256" key="4">
    <source>
        <dbReference type="ARBA" id="ARBA00023315"/>
    </source>
</evidence>
<evidence type="ECO:0000256" key="2">
    <source>
        <dbReference type="ARBA" id="ARBA00018953"/>
    </source>
</evidence>
<dbReference type="GO" id="GO:0004314">
    <property type="term" value="F:[acyl-carrier-protein] S-malonyltransferase activity"/>
    <property type="evidence" value="ECO:0007669"/>
    <property type="project" value="UniProtKB-EC"/>
</dbReference>
<dbReference type="RefSeq" id="WP_168058601.1">
    <property type="nucleotide sequence ID" value="NZ_VTOW01000001.1"/>
</dbReference>
<feature type="domain" description="Malonyl-CoA:ACP transacylase (MAT)" evidence="8">
    <location>
        <begin position="6"/>
        <end position="298"/>
    </location>
</feature>
<dbReference type="InterPro" id="IPR016035">
    <property type="entry name" value="Acyl_Trfase/lysoPLipase"/>
</dbReference>
<evidence type="ECO:0000313" key="10">
    <source>
        <dbReference type="Proteomes" id="UP000534783"/>
    </source>
</evidence>
<dbReference type="Gene3D" id="3.30.70.250">
    <property type="entry name" value="Malonyl-CoA ACP transacylase, ACP-binding"/>
    <property type="match status" value="1"/>
</dbReference>
<proteinExistence type="inferred from homology"/>
<keyword evidence="4 6" id="KW-0012">Acyltransferase</keyword>
<comment type="similarity">
    <text evidence="6">Belongs to the fabD family.</text>
</comment>
<accession>A0A7X6IAG0</accession>
<dbReference type="PIRSF" id="PIRSF000446">
    <property type="entry name" value="Mct"/>
    <property type="match status" value="1"/>
</dbReference>
<dbReference type="AlphaFoldDB" id="A0A7X6IAG0"/>
<dbReference type="InterPro" id="IPR016036">
    <property type="entry name" value="Malonyl_transacylase_ACP-bd"/>
</dbReference>
<dbReference type="GO" id="GO:0006633">
    <property type="term" value="P:fatty acid biosynthetic process"/>
    <property type="evidence" value="ECO:0007669"/>
    <property type="project" value="TreeGrafter"/>
</dbReference>
<evidence type="ECO:0000256" key="7">
    <source>
        <dbReference type="PIRSR" id="PIRSR000446-1"/>
    </source>
</evidence>